<feature type="transmembrane region" description="Helical" evidence="3">
    <location>
        <begin position="87"/>
        <end position="109"/>
    </location>
</feature>
<accession>A0A2R5GII1</accession>
<organism evidence="5 6">
    <name type="scientific">Hondaea fermentalgiana</name>
    <dbReference type="NCBI Taxonomy" id="2315210"/>
    <lineage>
        <taxon>Eukaryota</taxon>
        <taxon>Sar</taxon>
        <taxon>Stramenopiles</taxon>
        <taxon>Bigyra</taxon>
        <taxon>Labyrinthulomycetes</taxon>
        <taxon>Thraustochytrida</taxon>
        <taxon>Thraustochytriidae</taxon>
        <taxon>Hondaea</taxon>
    </lineage>
</organism>
<dbReference type="Proteomes" id="UP000241890">
    <property type="component" value="Unassembled WGS sequence"/>
</dbReference>
<feature type="coiled-coil region" evidence="1">
    <location>
        <begin position="743"/>
        <end position="770"/>
    </location>
</feature>
<keyword evidence="3" id="KW-0472">Membrane</keyword>
<dbReference type="Pfam" id="PF00149">
    <property type="entry name" value="Metallophos"/>
    <property type="match status" value="1"/>
</dbReference>
<dbReference type="InterPro" id="IPR029052">
    <property type="entry name" value="Metallo-depent_PP-like"/>
</dbReference>
<evidence type="ECO:0000256" key="3">
    <source>
        <dbReference type="SAM" id="Phobius"/>
    </source>
</evidence>
<proteinExistence type="predicted"/>
<sequence>MESPLIQPPEPNAEAASANSDGSIWPVLPSSFGFALDNGEQFPVTAGPSQQQQQQQQQQYCPKRKANSSGARSAANRAMIWIHYHSALACVYLLTVGVIFATAALMYAAQQRDDPFSKHLRDPSNMYTGYPEPLLVVDTNVTRRNVTRVAIFADSAINEATKRVLRLIHDENADMVLHPGDIDYTGDVSRWQTQMTSILGADFPYFFSAGNYEMKIPKSRRGKPDAVEGEQWGNYVAKRDEILRANGVVCPFATPSRSQLAYRMDTLKENRAFLRNALLRLRESFPATRWTFCMWHAPFTLMQVGFRDPPDVMGSSELEAAYDDCRAAGAVVLTGHEHYYVRTHTMSSFKQPYGFDMPTTTEDEDLPLLYARPGNNFAVVSGLGGHSVSVPCKSNFERRAHLAAVHPLHMLTDTDPGGKIFYSEVSGRPTTSSELIEFDAKTGLGQGYPFGALFCELPIGSLDAEAPAYCYFKTIDGEIVDQFLVAGSFRQTLDDACIMGFFKRAKAQVYADPYDPEDIDAEREPNKSLERRRRELKYAMLAAVEFHAEHEVRLRKFCDGVKERNHQDRKKEWLRAKKRELKRLGLPIKPEALVQAVKEQEAIGFPLIRGDQIEDDKNDPSDSEDEDDQDAKQGQTEDELDLNKDDERLREFIQHEDIFEVWEQSVKSHRDAFEQSTIVPLEEVFDSKHWKAGAVQAKKKYLELLARPVLKEEAVKSLARVVAVLDVYRDLNIRLKKGLVDQADREQREETALKSKLHNLQEELRILELHKQARSTQR</sequence>
<dbReference type="AlphaFoldDB" id="A0A2R5GII1"/>
<keyword evidence="1" id="KW-0175">Coiled coil</keyword>
<feature type="domain" description="Calcineurin-like phosphoesterase" evidence="4">
    <location>
        <begin position="149"/>
        <end position="340"/>
    </location>
</feature>
<keyword evidence="6" id="KW-1185">Reference proteome</keyword>
<evidence type="ECO:0000256" key="2">
    <source>
        <dbReference type="SAM" id="MobiDB-lite"/>
    </source>
</evidence>
<dbReference type="GO" id="GO:0016787">
    <property type="term" value="F:hydrolase activity"/>
    <property type="evidence" value="ECO:0007669"/>
    <property type="project" value="InterPro"/>
</dbReference>
<gene>
    <name evidence="5" type="ORF">FCC1311_066242</name>
</gene>
<keyword evidence="3" id="KW-1133">Transmembrane helix</keyword>
<dbReference type="SUPFAM" id="SSF56300">
    <property type="entry name" value="Metallo-dependent phosphatases"/>
    <property type="match status" value="1"/>
</dbReference>
<dbReference type="InterPro" id="IPR004843">
    <property type="entry name" value="Calcineurin-like_PHP"/>
</dbReference>
<dbReference type="EMBL" id="BEYU01000076">
    <property type="protein sequence ID" value="GBG30405.1"/>
    <property type="molecule type" value="Genomic_DNA"/>
</dbReference>
<protein>
    <recommendedName>
        <fullName evidence="4">Calcineurin-like phosphoesterase domain-containing protein</fullName>
    </recommendedName>
</protein>
<evidence type="ECO:0000259" key="4">
    <source>
        <dbReference type="Pfam" id="PF00149"/>
    </source>
</evidence>
<dbReference type="OrthoDB" id="5597180at2759"/>
<feature type="compositionally biased region" description="Acidic residues" evidence="2">
    <location>
        <begin position="613"/>
        <end position="629"/>
    </location>
</feature>
<dbReference type="Gene3D" id="3.60.21.10">
    <property type="match status" value="1"/>
</dbReference>
<reference evidence="5 6" key="1">
    <citation type="submission" date="2017-12" db="EMBL/GenBank/DDBJ databases">
        <title>Sequencing, de novo assembly and annotation of complete genome of a new Thraustochytrid species, strain FCC1311.</title>
        <authorList>
            <person name="Sedici K."/>
            <person name="Godart F."/>
            <person name="Aiese Cigliano R."/>
            <person name="Sanseverino W."/>
            <person name="Barakat M."/>
            <person name="Ortet P."/>
            <person name="Marechal E."/>
            <person name="Cagnac O."/>
            <person name="Amato A."/>
        </authorList>
    </citation>
    <scope>NUCLEOTIDE SEQUENCE [LARGE SCALE GENOMIC DNA]</scope>
</reference>
<name>A0A2R5GII1_9STRA</name>
<comment type="caution">
    <text evidence="5">The sequence shown here is derived from an EMBL/GenBank/DDBJ whole genome shotgun (WGS) entry which is preliminary data.</text>
</comment>
<dbReference type="InParanoid" id="A0A2R5GII1"/>
<feature type="region of interest" description="Disordered" evidence="2">
    <location>
        <begin position="608"/>
        <end position="641"/>
    </location>
</feature>
<feature type="compositionally biased region" description="Pro residues" evidence="2">
    <location>
        <begin position="1"/>
        <end position="11"/>
    </location>
</feature>
<keyword evidence="3" id="KW-0812">Transmembrane</keyword>
<evidence type="ECO:0000313" key="5">
    <source>
        <dbReference type="EMBL" id="GBG30405.1"/>
    </source>
</evidence>
<evidence type="ECO:0000256" key="1">
    <source>
        <dbReference type="SAM" id="Coils"/>
    </source>
</evidence>
<evidence type="ECO:0000313" key="6">
    <source>
        <dbReference type="Proteomes" id="UP000241890"/>
    </source>
</evidence>
<feature type="region of interest" description="Disordered" evidence="2">
    <location>
        <begin position="1"/>
        <end position="21"/>
    </location>
</feature>